<protein>
    <recommendedName>
        <fullName evidence="3">RNase H type-1 domain-containing protein</fullName>
    </recommendedName>
</protein>
<dbReference type="EMBL" id="JABFAF010279616">
    <property type="protein sequence ID" value="MBA0881645.1"/>
    <property type="molecule type" value="Genomic_DNA"/>
</dbReference>
<reference evidence="1 2" key="1">
    <citation type="journal article" date="2019" name="Genome Biol. Evol.">
        <title>Insights into the evolution of the New World diploid cottons (Gossypium, subgenus Houzingenia) based on genome sequencing.</title>
        <authorList>
            <person name="Grover C.E."/>
            <person name="Arick M.A. 2nd"/>
            <person name="Thrash A."/>
            <person name="Conover J.L."/>
            <person name="Sanders W.S."/>
            <person name="Peterson D.G."/>
            <person name="Frelichowski J.E."/>
            <person name="Scheffler J.A."/>
            <person name="Scheffler B.E."/>
            <person name="Wendel J.F."/>
        </authorList>
    </citation>
    <scope>NUCLEOTIDE SEQUENCE [LARGE SCALE GENOMIC DNA]</scope>
    <source>
        <strain evidence="1">1</strain>
        <tissue evidence="1">Leaf</tissue>
    </source>
</reference>
<dbReference type="Proteomes" id="UP000593576">
    <property type="component" value="Unassembled WGS sequence"/>
</dbReference>
<dbReference type="OrthoDB" id="1001547at2759"/>
<gene>
    <name evidence="1" type="ORF">Goshw_012065</name>
</gene>
<comment type="caution">
    <text evidence="1">The sequence shown here is derived from an EMBL/GenBank/DDBJ whole genome shotgun (WGS) entry which is preliminary data.</text>
</comment>
<organism evidence="1 2">
    <name type="scientific">Gossypium schwendimanii</name>
    <name type="common">Cotton</name>
    <dbReference type="NCBI Taxonomy" id="34291"/>
    <lineage>
        <taxon>Eukaryota</taxon>
        <taxon>Viridiplantae</taxon>
        <taxon>Streptophyta</taxon>
        <taxon>Embryophyta</taxon>
        <taxon>Tracheophyta</taxon>
        <taxon>Spermatophyta</taxon>
        <taxon>Magnoliopsida</taxon>
        <taxon>eudicotyledons</taxon>
        <taxon>Gunneridae</taxon>
        <taxon>Pentapetalae</taxon>
        <taxon>rosids</taxon>
        <taxon>malvids</taxon>
        <taxon>Malvales</taxon>
        <taxon>Malvaceae</taxon>
        <taxon>Malvoideae</taxon>
        <taxon>Gossypium</taxon>
    </lineage>
</organism>
<dbReference type="AlphaFoldDB" id="A0A7J9NEB8"/>
<proteinExistence type="predicted"/>
<evidence type="ECO:0000313" key="2">
    <source>
        <dbReference type="Proteomes" id="UP000593576"/>
    </source>
</evidence>
<keyword evidence="2" id="KW-1185">Reference proteome</keyword>
<sequence>MVFVNGNWNLDLFGLWLPEEVVKRIISIFPPLDSTRPDILSWSRSTTGVFSVKSAYYMLKEKYWNPKNTSVYHNSSMCVYLNTDSAVHSVSGFSAAGGVIRDGKRKWILGYNHFVEKCLVAVA</sequence>
<evidence type="ECO:0008006" key="3">
    <source>
        <dbReference type="Google" id="ProtNLM"/>
    </source>
</evidence>
<accession>A0A7J9NEB8</accession>
<name>A0A7J9NEB8_GOSSC</name>
<evidence type="ECO:0000313" key="1">
    <source>
        <dbReference type="EMBL" id="MBA0881645.1"/>
    </source>
</evidence>